<name>A0A8C2MPR2_CRIGR</name>
<dbReference type="FunFam" id="2.60.40.60:FF:000226">
    <property type="entry name" value="Dachsous, isoform B"/>
    <property type="match status" value="1"/>
</dbReference>
<feature type="compositionally biased region" description="Basic and acidic residues" evidence="10">
    <location>
        <begin position="3155"/>
        <end position="3169"/>
    </location>
</feature>
<feature type="domain" description="Cadherin" evidence="12">
    <location>
        <begin position="2214"/>
        <end position="2318"/>
    </location>
</feature>
<keyword evidence="15" id="KW-1185">Reference proteome</keyword>
<feature type="region of interest" description="Disordered" evidence="10">
    <location>
        <begin position="1"/>
        <end position="23"/>
    </location>
</feature>
<feature type="domain" description="Cadherin" evidence="12">
    <location>
        <begin position="1905"/>
        <end position="2009"/>
    </location>
</feature>
<reference evidence="15" key="1">
    <citation type="journal article" date="2018" name="Biotechnol. Bioeng.">
        <title>A reference genome of the Chinese hamster based on a hybrid assembly strategy.</title>
        <authorList>
            <person name="Rupp O."/>
            <person name="MacDonald M.L."/>
            <person name="Li S."/>
            <person name="Dhiman H."/>
            <person name="Polson S."/>
            <person name="Griep S."/>
            <person name="Heffner K."/>
            <person name="Hernandez I."/>
            <person name="Brinkrolf K."/>
            <person name="Jadhav V."/>
            <person name="Samoudi M."/>
            <person name="Hao H."/>
            <person name="Kingham B."/>
            <person name="Goesmann A."/>
            <person name="Betenbaugh M.J."/>
            <person name="Lewis N.E."/>
            <person name="Borth N."/>
            <person name="Lee K.H."/>
        </authorList>
    </citation>
    <scope>NUCLEOTIDE SEQUENCE [LARGE SCALE GENOMIC DNA]</scope>
    <source>
        <strain evidence="15">17A/GY</strain>
    </source>
</reference>
<reference evidence="15" key="2">
    <citation type="journal article" date="2020" name="Biotechnol. Bioeng.">
        <title>Chromosome-scale scaffolds for the Chinese hamster reference genome assembly to facilitate the study of the CHO epigenome.</title>
        <authorList>
            <person name="Hilliard W."/>
            <person name="MacDonald M."/>
            <person name="Lee K.H."/>
        </authorList>
    </citation>
    <scope>NUCLEOTIDE SEQUENCE [LARGE SCALE GENOMIC DNA]</scope>
    <source>
        <strain evidence="15">17A/GY</strain>
    </source>
</reference>
<reference evidence="13" key="4">
    <citation type="submission" date="2025-05" db="UniProtKB">
        <authorList>
            <consortium name="Ensembl"/>
        </authorList>
    </citation>
    <scope>IDENTIFICATION</scope>
</reference>
<feature type="domain" description="Cadherin" evidence="12">
    <location>
        <begin position="275"/>
        <end position="391"/>
    </location>
</feature>
<evidence type="ECO:0000313" key="15">
    <source>
        <dbReference type="Proteomes" id="UP001108280"/>
    </source>
</evidence>
<dbReference type="Pfam" id="PF00028">
    <property type="entry name" value="Cadherin"/>
    <property type="match status" value="21"/>
</dbReference>
<dbReference type="SMART" id="SM00112">
    <property type="entry name" value="CA"/>
    <property type="match status" value="27"/>
</dbReference>
<dbReference type="KEGG" id="cge:100774272"/>
<dbReference type="RefSeq" id="XP_035307734.1">
    <property type="nucleotide sequence ID" value="XM_035451843.1"/>
</dbReference>
<dbReference type="PROSITE" id="PS50268">
    <property type="entry name" value="CADHERIN_2"/>
    <property type="match status" value="27"/>
</dbReference>
<dbReference type="PANTHER" id="PTHR24026:SF136">
    <property type="entry name" value="PROTOCADHERIN-23"/>
    <property type="match status" value="1"/>
</dbReference>
<organism evidence="13 14">
    <name type="scientific">Cricetulus griseus</name>
    <name type="common">Chinese hamster</name>
    <name type="synonym">Cricetulus barabensis griseus</name>
    <dbReference type="NCBI Taxonomy" id="10029"/>
    <lineage>
        <taxon>Eukaryota</taxon>
        <taxon>Metazoa</taxon>
        <taxon>Chordata</taxon>
        <taxon>Craniata</taxon>
        <taxon>Vertebrata</taxon>
        <taxon>Euteleostomi</taxon>
        <taxon>Mammalia</taxon>
        <taxon>Eutheria</taxon>
        <taxon>Euarchontoglires</taxon>
        <taxon>Glires</taxon>
        <taxon>Rodentia</taxon>
        <taxon>Myomorpha</taxon>
        <taxon>Muroidea</taxon>
        <taxon>Cricetidae</taxon>
        <taxon>Cricetinae</taxon>
        <taxon>Cricetulus</taxon>
    </lineage>
</organism>
<evidence type="ECO:0000256" key="11">
    <source>
        <dbReference type="SAM" id="Phobius"/>
    </source>
</evidence>
<evidence type="ECO:0000256" key="10">
    <source>
        <dbReference type="SAM" id="MobiDB-lite"/>
    </source>
</evidence>
<keyword evidence="6 11" id="KW-1133">Transmembrane helix</keyword>
<evidence type="ECO:0000256" key="3">
    <source>
        <dbReference type="ARBA" id="ARBA00022737"/>
    </source>
</evidence>
<sequence length="3334" mass="365271">MSPVGRRMGEGRQPAGSPRGRPCGSGTPRSLLWFFVHSWLLAASGLSAQVFNLSLSVDEGLPPDTLVGDIRAGLPVAQQQEGNGFFLSEDSDDSPLLDDFHVHPDTGIIRTARRLDREQRDHYSFVAATLLGEVVQVEIRVNDVNDHSPHFPRDSLQLDVSELSPPGTAFRLPGAQDPDAGLFSIQGYTLLQVSDLLQDAAGPFFQLRYGSPPQSVSSTPLEPLDLVLLRRLDREEVAEHELQIEAWDGGSPRRTGRLYVQLRVLDENDNPPVFEQGEYRAAVREDAQPGSEVCRVRATDRDLGPNGLVHYSIRERQVSLMGAAGGPPGDPGYFSVEELSGIVRVQRPLDREAQAWHQLVVQARDGGAEPEVATVRVSIDVLDVNDNPPAIHLLFLTEGGTARVSEGARLGDYVARVSVSDADDDPEREEEATGVLGAHLGAGSIKLSLEGGNGAFALRPGGLPGVFFLCVEGLLDRESRDLYELRLVATDAGSPPLSTEESLLLWISDLNDQPPVFSQEHYWASVSEAAVPGTSVVWVSALDADQAGTDHARLRYALLQLWDPCDSEALSLKAEYVPSFSINPDNGLISTIRPLDRETQEVVELRVVAQDLGEPPLSATCLVSITVDDVNDNEPIFRWQVYNVTLAEHTPVGHCFLQVKATDADSGLYGLVEYSLYDGFQSYEAPPAFQIDPQDGRICVSQDIDKERDPGTFDLLVKAKDGGGLSAQAFVRVEVEDVNDNHPVFNPSTYVTSISGQTPPGTEIINVLASDRDSGMYGTVAYELTPGDMSSLFTIDSITGIIYLTSTLSHLEATTLFLMVCARDGGGLTAATNADVTIHILQTTLAPAEFERPKYTFSVYEDAPEDTLVGTVKARESLNSSEPISYRISSGDLDGKFSIHRWLGSIRTLKPLDHEAQPMVVLTVQAQLGSSPACSSTEVNITVMDVNDNRPEFPTALDEIRISQTTPPGTALYLARAEDRDSGLNGLVQYSIASPHPSIFSMDRGRGVLYLRESLGGQGDLKLTLVAEDQGIPPQSSRLVLTIVTESQERNPNVAFENLVYKVEVSESLPLTTQILQVQAYPLYPWHPASKMTYSLDVSVDSTVFGIHPHTGWIYLQRQLDYESTQMYRFKVLARVPEDRLLQNVSTLVIVHVLDENDNSPAFLQDKVFLKVEESPIPLGVIGKMTAIDADSGKNGQLSYFLLTDGKFFKMNPNTGELINWMALDREHQGHHHMTVLVTDHGSPPRNATMVIYVTVTDINDNKPFFPQCPPGKEFYIKALEGQPVNTLVTTIFAKDHDEGLSAELTYSISPDYPVHFKIDANNGEIRTTVILSHDYRPSYRMTVIASDQGVPPLQGQAIINIQVIPLSKGMVFMSQNIRHLVIPENTKPAKIMSLMKSPHPLQQHHSEKLQFSIVAEDKDGHFEIDSSTGDLFLSKELDYEMTSHYLIRVISKDHSQSPPWNSTVFLSVDVEDQNDHSPSFQDEFVVISIEENVPVGTVVYIFNAKDGDGSFLNSRIQYFAESSHVGMNPFLIHPSSGTLVTASPLDREDVPTFILTITASDQAVNVTDRRWRSLVAEVVILDVNDHSPTFVSQPIAFIREDAEVGSLVHRVSAQDPDSEMNGEVTYSILSGNEDMFFMLDGSSGLLRTACLLDYEVKTQYILTLMAHDGGTPALSSSQTLTVTVLDVNDESPVFKQLTYKTSVKENQSPGVFVARVEAEDSDSGVNSKLQFEIMPGPAFGLFEINPDTGDVVTTVTFDREAQGIFTFRVLARDGGVPSLSSTATIICTIEDENDHSPELIAFSHDIEVLENQDPGVVYTVLAFDMDADNNGAVTYHIAGGNTDEYFAIHTTSGELSTTRALDREQINNFTLIILCSDLGHPPRSSVMQLHIRVLDDNDHSPSFPMLHYQSSVREDAEVGTVVLELSAVDRDEGLNGQVEYFLLEETSGAFTVDHVTGTLRTSHVLDREARPQHTFQVVARDCSTQGAKSSMLTILISVTDANDNDPVWEENPVDAFLSPKLSLNQTIVHLRASDPDAGPNGTVTFSFADSQSVFSINEYTGEIKLQQNPSSEYFPIWVQLKATDQGVPVRATPGLLVVHMEGEDVKISFSHHLYTGVVMENCEPGTSVLTVKASTPESIADPIKYSVFSGNEDGVFSLGSTSGQLIVEEPKFLDFEVRSKVQLIIFAESNGHRAFTKVAVSIQDMNDNSPHFTQSVYRASVSEGQLYNAHVIQVFATDLDGGLNSLIEYSIVSGNPAEVFQIDSMSGVITTDSVLDYESTDSYSLIVQATDRGVPRHSDTALVEIQVIDINDNAPVFLPSEAIEIAENSLPGVIVSRVSIHDADLNPAFTFSFVKESNSGAKFAIIQDTGVVVLVQTLDFEDVAEYELIIHVSDSWHHTEGSLIIRVLDVNDNPPVFSQDFYQVMVPELVPGGCSVLTLSATDLESSEDISYRVLSSSEGFSIDPRNGTIFTTSSVSFLDKIPTLRFLAEASDGGIPSLRALTLVEIEIQDVNNHAPEFTAGHYNLSFSEDAPIGSTLMTFSTLDRDFTIENTHTKYSIISGNLHNYFHIESSPLHSDYPHQQGGALVLLHALDRETSASHRLVILASDHGCPPLSSTTVIAIEVLDVNDNPPTFNSRQYNAHVKESTPVGSHITVVSADDHDMGSHAEIIYGILAGNEKEHFYLEERTGVLYLVKPLDYEEMITFTLTVQAADEEEKHVSFAVVRINVLDDNDHTPQFMSSTLTCVTPENLPAFSILCSVHAMDFDAGPYGEVTYSILSPCLVTHGIQPYQDLFVIDPLTGDIRAEQMLDYESVTKYCLVVQAKDRGGATASLEVWVEVEGIDEFEPIFTQDQYFFSLPEKGQEQQLIGRVEASDADEGVDGVVLYSLRTPSPLFSVNKTNGNIYWIRAPFLTSSQLNKEDILEVKIIAHGPKPSSKSTSCSVFVNVSLPSEGHHRRVFAHSFSISLVVSFLVFLLLVCTLIALILRHKQTDPLHSYEEKTPPPPDDDPTLTGAAGKLKAVEYRDVAGPGGAMPAEWLNLMSAMEKDIIHLYRLSNSSDHCSVDGETAEDKEIQRINEHPYRKDSDSVLSDRGSRVPDSGIPRDSDQLSCLSGESDVMASTDVVEASHVFERGDGGAGCKTIYVQNDALSPKREAKTGALADSRKEPLTSVSREGRCAAPSTQAASADGSSGSYAWDYFLSWEPKFQHLASVFNDIARLKDEDLQMPGIPKDTPLVFPPPLITAVAQSGIKAVPPRMPAITLGQVLQKFPRSPLPYYGGSLTEAMTPSFSPSLSLLTMQTPARSPQLPDGELVGTHGHSTCRELKAEDEVHI</sequence>
<feature type="compositionally biased region" description="Basic and acidic residues" evidence="10">
    <location>
        <begin position="3070"/>
        <end position="3088"/>
    </location>
</feature>
<evidence type="ECO:0000256" key="8">
    <source>
        <dbReference type="ARBA" id="ARBA00023180"/>
    </source>
</evidence>
<feature type="region of interest" description="Disordered" evidence="10">
    <location>
        <begin position="2995"/>
        <end position="3015"/>
    </location>
</feature>
<dbReference type="FunFam" id="2.60.40.60:FF:000080">
    <property type="entry name" value="FAT atypical cadherin 1"/>
    <property type="match status" value="1"/>
</dbReference>
<feature type="region of interest" description="Disordered" evidence="10">
    <location>
        <begin position="3062"/>
        <end position="3109"/>
    </location>
</feature>
<feature type="domain" description="Cadherin" evidence="12">
    <location>
        <begin position="2111"/>
        <end position="2213"/>
    </location>
</feature>
<dbReference type="FunFam" id="2.60.40.60:FF:000140">
    <property type="entry name" value="Dachsous cadherin-related 1"/>
    <property type="match status" value="1"/>
</dbReference>
<accession>A0A8C2MPR2</accession>
<dbReference type="FunFam" id="2.60.40.60:FF:000101">
    <property type="entry name" value="FAT atypical cadherin 4"/>
    <property type="match status" value="1"/>
</dbReference>
<evidence type="ECO:0000256" key="1">
    <source>
        <dbReference type="ARBA" id="ARBA00004370"/>
    </source>
</evidence>
<dbReference type="FunFam" id="2.60.40.60:FF:000150">
    <property type="entry name" value="Dachsous cadherin-related 1"/>
    <property type="match status" value="1"/>
</dbReference>
<feature type="domain" description="Cadherin" evidence="12">
    <location>
        <begin position="1164"/>
        <end position="1266"/>
    </location>
</feature>
<protein>
    <submittedName>
        <fullName evidence="13">Dachsous cadherin related 2</fullName>
    </submittedName>
    <submittedName>
        <fullName evidence="16">Protocadherin-23</fullName>
    </submittedName>
</protein>
<dbReference type="GeneTree" id="ENSGT00940000162999"/>
<feature type="domain" description="Cadherin" evidence="12">
    <location>
        <begin position="746"/>
        <end position="855"/>
    </location>
</feature>
<dbReference type="FunFam" id="2.60.40.60:FF:000116">
    <property type="entry name" value="Dachsous cadherin-related 2"/>
    <property type="match status" value="1"/>
</dbReference>
<evidence type="ECO:0000256" key="6">
    <source>
        <dbReference type="ARBA" id="ARBA00022989"/>
    </source>
</evidence>
<keyword evidence="7 11" id="KW-0472">Membrane</keyword>
<feature type="domain" description="Cadherin" evidence="12">
    <location>
        <begin position="2852"/>
        <end position="2961"/>
    </location>
</feature>
<feature type="domain" description="Cadherin" evidence="12">
    <location>
        <begin position="1271"/>
        <end position="1386"/>
    </location>
</feature>
<dbReference type="GO" id="GO:0007163">
    <property type="term" value="P:establishment or maintenance of cell polarity"/>
    <property type="evidence" value="ECO:0007669"/>
    <property type="project" value="UniProtKB-ARBA"/>
</dbReference>
<dbReference type="FunFam" id="2.60.40.60:FF:000153">
    <property type="entry name" value="Dachsous cadherin-related 2"/>
    <property type="match status" value="1"/>
</dbReference>
<feature type="domain" description="Cadherin" evidence="12">
    <location>
        <begin position="1375"/>
        <end position="1481"/>
    </location>
</feature>
<dbReference type="GO" id="GO:0035329">
    <property type="term" value="P:hippo signaling"/>
    <property type="evidence" value="ECO:0007669"/>
    <property type="project" value="UniProtKB-ARBA"/>
</dbReference>
<feature type="domain" description="Cadherin" evidence="12">
    <location>
        <begin position="1482"/>
        <end position="1591"/>
    </location>
</feature>
<dbReference type="GO" id="GO:0030154">
    <property type="term" value="P:cell differentiation"/>
    <property type="evidence" value="ECO:0007669"/>
    <property type="project" value="UniProtKB-ARBA"/>
</dbReference>
<dbReference type="FunFam" id="2.60.40.60:FF:000278">
    <property type="entry name" value="LOW QUALITY PROTEIN: protocadherin-23"/>
    <property type="match status" value="2"/>
</dbReference>
<dbReference type="GO" id="GO:0005886">
    <property type="term" value="C:plasma membrane"/>
    <property type="evidence" value="ECO:0007669"/>
    <property type="project" value="InterPro"/>
</dbReference>
<dbReference type="SUPFAM" id="SSF49313">
    <property type="entry name" value="Cadherin-like"/>
    <property type="match status" value="27"/>
</dbReference>
<dbReference type="GO" id="GO:0005509">
    <property type="term" value="F:calcium ion binding"/>
    <property type="evidence" value="ECO:0007669"/>
    <property type="project" value="UniProtKB-UniRule"/>
</dbReference>
<evidence type="ECO:0000313" key="14">
    <source>
        <dbReference type="Proteomes" id="UP000694386"/>
    </source>
</evidence>
<feature type="domain" description="Cadherin" evidence="12">
    <location>
        <begin position="152"/>
        <end position="274"/>
    </location>
</feature>
<feature type="domain" description="Cadherin" evidence="12">
    <location>
        <begin position="2521"/>
        <end position="2636"/>
    </location>
</feature>
<feature type="domain" description="Cadherin" evidence="12">
    <location>
        <begin position="2741"/>
        <end position="2851"/>
    </location>
</feature>
<feature type="domain" description="Cadherin" evidence="12">
    <location>
        <begin position="954"/>
        <end position="1054"/>
    </location>
</feature>
<dbReference type="GO" id="GO:0048565">
    <property type="term" value="P:digestive tract development"/>
    <property type="evidence" value="ECO:0007669"/>
    <property type="project" value="UniProtKB-ARBA"/>
</dbReference>
<dbReference type="FunFam" id="2.60.40.60:FF:000211">
    <property type="entry name" value="Dachsous cadherin-related 2"/>
    <property type="match status" value="1"/>
</dbReference>
<dbReference type="FunFam" id="2.60.40.60:FF:000304">
    <property type="entry name" value="Dachsous cadherin-related 2"/>
    <property type="match status" value="1"/>
</dbReference>
<evidence type="ECO:0000313" key="13">
    <source>
        <dbReference type="Ensembl" id="ENSCGRP00001021132.1"/>
    </source>
</evidence>
<dbReference type="PANTHER" id="PTHR24026">
    <property type="entry name" value="FAT ATYPICAL CADHERIN-RELATED"/>
    <property type="match status" value="1"/>
</dbReference>
<feature type="domain" description="Cadherin" evidence="12">
    <location>
        <begin position="638"/>
        <end position="745"/>
    </location>
</feature>
<feature type="domain" description="Cadherin" evidence="12">
    <location>
        <begin position="851"/>
        <end position="953"/>
    </location>
</feature>
<dbReference type="Proteomes" id="UP000694386">
    <property type="component" value="Unplaced"/>
</dbReference>
<feature type="domain" description="Cadherin" evidence="12">
    <location>
        <begin position="1599"/>
        <end position="1695"/>
    </location>
</feature>
<proteinExistence type="predicted"/>
<dbReference type="FunFam" id="2.60.40.60:FF:000267">
    <property type="entry name" value="Dachsous cadherin-related 2"/>
    <property type="match status" value="1"/>
</dbReference>
<comment type="subcellular location">
    <subcellularLocation>
        <location evidence="1">Membrane</location>
    </subcellularLocation>
</comment>
<feature type="domain" description="Cadherin" evidence="12">
    <location>
        <begin position="1801"/>
        <end position="1904"/>
    </location>
</feature>
<feature type="domain" description="Cadherin" evidence="12">
    <location>
        <begin position="2419"/>
        <end position="2520"/>
    </location>
</feature>
<reference evidence="16" key="3">
    <citation type="submission" date="2025-04" db="UniProtKB">
        <authorList>
            <consortium name="RefSeq"/>
        </authorList>
    </citation>
    <scope>IDENTIFICATION</scope>
    <source>
        <strain evidence="16">17A/GY</strain>
        <tissue evidence="16">Liver</tissue>
    </source>
</reference>
<dbReference type="FunFam" id="2.60.40.60:FF:000263">
    <property type="entry name" value="LOW QUALITY PROTEIN: protocadherin-23"/>
    <property type="match status" value="1"/>
</dbReference>
<keyword evidence="4 9" id="KW-0106">Calcium</keyword>
<dbReference type="CTD" id="54798"/>
<dbReference type="GO" id="GO:0007156">
    <property type="term" value="P:homophilic cell adhesion via plasma membrane adhesion molecules"/>
    <property type="evidence" value="ECO:0007669"/>
    <property type="project" value="InterPro"/>
</dbReference>
<dbReference type="FunFam" id="2.60.40.60:FF:000269">
    <property type="entry name" value="Dachsous cadherin-related 2"/>
    <property type="match status" value="1"/>
</dbReference>
<feature type="domain" description="Cadherin" evidence="12">
    <location>
        <begin position="49"/>
        <end position="151"/>
    </location>
</feature>
<dbReference type="GO" id="GO:0003007">
    <property type="term" value="P:heart morphogenesis"/>
    <property type="evidence" value="ECO:0007669"/>
    <property type="project" value="UniProtKB-ARBA"/>
</dbReference>
<dbReference type="GO" id="GO:0001658">
    <property type="term" value="P:branching involved in ureteric bud morphogenesis"/>
    <property type="evidence" value="ECO:0007669"/>
    <property type="project" value="UniProtKB-ARBA"/>
</dbReference>
<dbReference type="FunFam" id="2.60.40.60:FF:000081">
    <property type="entry name" value="protocadherin Fat 4"/>
    <property type="match status" value="2"/>
</dbReference>
<dbReference type="PRINTS" id="PR00205">
    <property type="entry name" value="CADHERIN"/>
</dbReference>
<feature type="region of interest" description="Disordered" evidence="10">
    <location>
        <begin position="3155"/>
        <end position="3192"/>
    </location>
</feature>
<evidence type="ECO:0000256" key="7">
    <source>
        <dbReference type="ARBA" id="ARBA00023136"/>
    </source>
</evidence>
<evidence type="ECO:0000256" key="4">
    <source>
        <dbReference type="ARBA" id="ARBA00022837"/>
    </source>
</evidence>
<dbReference type="InterPro" id="IPR002126">
    <property type="entry name" value="Cadherin-like_dom"/>
</dbReference>
<keyword evidence="3" id="KW-0677">Repeat</keyword>
<keyword evidence="8" id="KW-0325">Glycoprotein</keyword>
<dbReference type="GO" id="GO:0072137">
    <property type="term" value="P:condensed mesenchymal cell proliferation"/>
    <property type="evidence" value="ECO:0007669"/>
    <property type="project" value="Ensembl"/>
</dbReference>
<dbReference type="GO" id="GO:0043931">
    <property type="term" value="P:ossification involved in bone maturation"/>
    <property type="evidence" value="ECO:0007669"/>
    <property type="project" value="UniProtKB-ARBA"/>
</dbReference>
<dbReference type="GeneID" id="100774272"/>
<evidence type="ECO:0000256" key="5">
    <source>
        <dbReference type="ARBA" id="ARBA00022889"/>
    </source>
</evidence>
<evidence type="ECO:0000256" key="2">
    <source>
        <dbReference type="ARBA" id="ARBA00022692"/>
    </source>
</evidence>
<dbReference type="Gene3D" id="2.60.40.60">
    <property type="entry name" value="Cadherins"/>
    <property type="match status" value="27"/>
</dbReference>
<dbReference type="Ensembl" id="ENSCGRT00001025376.1">
    <property type="protein sequence ID" value="ENSCGRP00001021132.1"/>
    <property type="gene ID" value="ENSCGRG00001020047.1"/>
</dbReference>
<evidence type="ECO:0000256" key="9">
    <source>
        <dbReference type="PROSITE-ProRule" id="PRU00043"/>
    </source>
</evidence>
<keyword evidence="5" id="KW-0130">Cell adhesion</keyword>
<dbReference type="InterPro" id="IPR020894">
    <property type="entry name" value="Cadherin_CS"/>
</dbReference>
<dbReference type="FunFam" id="2.60.40.60:FF:000020">
    <property type="entry name" value="Dachsous cadherin-related 1b"/>
    <property type="match status" value="4"/>
</dbReference>
<evidence type="ECO:0000259" key="12">
    <source>
        <dbReference type="PROSITE" id="PS50268"/>
    </source>
</evidence>
<dbReference type="PROSITE" id="PS00232">
    <property type="entry name" value="CADHERIN_1"/>
    <property type="match status" value="12"/>
</dbReference>
<feature type="domain" description="Cadherin" evidence="12">
    <location>
        <begin position="1057"/>
        <end position="1163"/>
    </location>
</feature>
<feature type="domain" description="Cadherin" evidence="12">
    <location>
        <begin position="2637"/>
        <end position="2740"/>
    </location>
</feature>
<dbReference type="OrthoDB" id="6252479at2759"/>
<gene>
    <name evidence="13 16" type="primary">Dchs2</name>
</gene>
<feature type="domain" description="Cadherin" evidence="12">
    <location>
        <begin position="2318"/>
        <end position="2418"/>
    </location>
</feature>
<feature type="domain" description="Cadherin" evidence="12">
    <location>
        <begin position="1696"/>
        <end position="1800"/>
    </location>
</feature>
<dbReference type="InterPro" id="IPR015919">
    <property type="entry name" value="Cadherin-like_sf"/>
</dbReference>
<dbReference type="CDD" id="cd11304">
    <property type="entry name" value="Cadherin_repeat"/>
    <property type="match status" value="27"/>
</dbReference>
<feature type="domain" description="Cadherin" evidence="12">
    <location>
        <begin position="518"/>
        <end position="637"/>
    </location>
</feature>
<evidence type="ECO:0000313" key="16">
    <source>
        <dbReference type="RefSeq" id="XP_035307734.1"/>
    </source>
</evidence>
<feature type="domain" description="Cadherin" evidence="12">
    <location>
        <begin position="2010"/>
        <end position="2127"/>
    </location>
</feature>
<feature type="domain" description="Cadherin" evidence="12">
    <location>
        <begin position="396"/>
        <end position="517"/>
    </location>
</feature>
<dbReference type="Proteomes" id="UP001108280">
    <property type="component" value="Chromosome 1"/>
</dbReference>
<dbReference type="FunFam" id="2.60.40.60:FF:000255">
    <property type="entry name" value="protocadherin-23 isoform X2"/>
    <property type="match status" value="1"/>
</dbReference>
<dbReference type="FunFam" id="2.60.40.60:FF:000181">
    <property type="entry name" value="Predicted protein"/>
    <property type="match status" value="2"/>
</dbReference>
<feature type="transmembrane region" description="Helical" evidence="11">
    <location>
        <begin position="2965"/>
        <end position="2988"/>
    </location>
</feature>
<dbReference type="FunFam" id="2.60.40.60:FF:000227">
    <property type="entry name" value="Dachsous cadherin-related 2"/>
    <property type="match status" value="1"/>
</dbReference>
<keyword evidence="2 11" id="KW-0812">Transmembrane</keyword>